<evidence type="ECO:0000256" key="14">
    <source>
        <dbReference type="SAM" id="MobiDB-lite"/>
    </source>
</evidence>
<comment type="cofactor">
    <cofactor evidence="13">
        <name>Mn(2+)</name>
        <dbReference type="ChEBI" id="CHEBI:29035"/>
    </cofactor>
    <text evidence="13">The cofactor is mostly bound to the substrate.</text>
</comment>
<evidence type="ECO:0000256" key="3">
    <source>
        <dbReference type="ARBA" id="ARBA00006492"/>
    </source>
</evidence>
<dbReference type="GO" id="GO:0000139">
    <property type="term" value="C:Golgi membrane"/>
    <property type="evidence" value="ECO:0007669"/>
    <property type="project" value="UniProtKB-SubCell"/>
</dbReference>
<organism evidence="15 16">
    <name type="scientific">Penaeus vannamei</name>
    <name type="common">Whiteleg shrimp</name>
    <name type="synonym">Litopenaeus vannamei</name>
    <dbReference type="NCBI Taxonomy" id="6689"/>
    <lineage>
        <taxon>Eukaryota</taxon>
        <taxon>Metazoa</taxon>
        <taxon>Ecdysozoa</taxon>
        <taxon>Arthropoda</taxon>
        <taxon>Crustacea</taxon>
        <taxon>Multicrustacea</taxon>
        <taxon>Malacostraca</taxon>
        <taxon>Eumalacostraca</taxon>
        <taxon>Eucarida</taxon>
        <taxon>Decapoda</taxon>
        <taxon>Dendrobranchiata</taxon>
        <taxon>Penaeoidea</taxon>
        <taxon>Penaeidae</taxon>
        <taxon>Penaeus</taxon>
    </lineage>
</organism>
<dbReference type="UniPathway" id="UPA00378"/>
<accession>A0A3R7SHS6</accession>
<keyword evidence="12 13" id="KW-0464">Manganese</keyword>
<comment type="pathway">
    <text evidence="2 13">Protein modification; protein glycosylation.</text>
</comment>
<dbReference type="Pfam" id="PF03071">
    <property type="entry name" value="GNT-I"/>
    <property type="match status" value="1"/>
</dbReference>
<evidence type="ECO:0000256" key="4">
    <source>
        <dbReference type="ARBA" id="ARBA00022676"/>
    </source>
</evidence>
<comment type="subcellular location">
    <subcellularLocation>
        <location evidence="1 13">Golgi apparatus membrane</location>
        <topology evidence="1 13">Single-pass type II membrane protein</topology>
    </subcellularLocation>
</comment>
<evidence type="ECO:0000256" key="1">
    <source>
        <dbReference type="ARBA" id="ARBA00004323"/>
    </source>
</evidence>
<keyword evidence="8 13" id="KW-0735">Signal-anchor</keyword>
<evidence type="ECO:0000256" key="6">
    <source>
        <dbReference type="ARBA" id="ARBA00022692"/>
    </source>
</evidence>
<keyword evidence="5 15" id="KW-0808">Transferase</keyword>
<protein>
    <recommendedName>
        <fullName evidence="13">Alpha-1,3-mannosyl-glycoprotein 2-beta-N-acetylglucosaminyltransferase</fullName>
        <shortName evidence="13">GNT-I</shortName>
        <shortName evidence="13">GlcNAc-T I</shortName>
        <ecNumber evidence="13">2.4.1.101</ecNumber>
    </recommendedName>
    <alternativeName>
        <fullName evidence="13">N-glycosyl-oligosaccharide-glycoprotein N-acetylglucosaminyltransferase I</fullName>
    </alternativeName>
</protein>
<name>A0A3R7SHS6_PENVA</name>
<dbReference type="Proteomes" id="UP000283509">
    <property type="component" value="Unassembled WGS sequence"/>
</dbReference>
<sequence length="577" mass="63346">MKGIPILMMVYTYDATVIRRSIESVLDVTSGSRMPLVVSVRDPSEEILSLLREYPVTLHATRSSSGLFHPGISSSSILQSVKHLFGIPHANAVCVKDAISLENKFLHTTGNFTETTTTRPLSQDMYNYRAVPFMENPYSPNYRKAVLNDQRELPQASGVYNSRKKVTGDELRAAGKRDEDAATCGKCSGLKEALAFVLESFPSTQHVFLLAAGYTLSPDFVSYFSQTIEILQEDATLYCVSARSPLASVATSGNATRVYRVDQFLGKGSLVRRSLVEEILKDFVVFERTLQTKDIKTPLNQVFPRSVRVCFLVCPIAAPICGSPGLSRNVVILVEQTQTKRLRGARRAASVPHGAGPAESRRRGRPWTGPEDGLPSGERRQACECIKERLDSAPHRDLQRRGNVPSKRSHQIVRSNFSSSDGQSLEIILRCPLILALTDIARGVSVAGQHLPFQSPEGIAHTTPRLPGATIVRRLGCSNLTPSPASGLTSAPRWCFPSFGRSSVSADTRLPSEAKLLHYKYGQDLYWAIAAAEPLGNRTIDCRDPLFFPDHMPSDYGEGSCCSYQTMGRGVVAAIRL</sequence>
<evidence type="ECO:0000313" key="16">
    <source>
        <dbReference type="Proteomes" id="UP000283509"/>
    </source>
</evidence>
<keyword evidence="4 13" id="KW-0328">Glycosyltransferase</keyword>
<evidence type="ECO:0000256" key="11">
    <source>
        <dbReference type="ARBA" id="ARBA00023136"/>
    </source>
</evidence>
<proteinExistence type="inferred from homology"/>
<evidence type="ECO:0000256" key="7">
    <source>
        <dbReference type="ARBA" id="ARBA00022723"/>
    </source>
</evidence>
<keyword evidence="6" id="KW-0812">Transmembrane</keyword>
<dbReference type="OrthoDB" id="6348981at2759"/>
<dbReference type="EMBL" id="QCYY01003988">
    <property type="protein sequence ID" value="ROT61794.1"/>
    <property type="molecule type" value="Genomic_DNA"/>
</dbReference>
<dbReference type="GO" id="GO:0047223">
    <property type="term" value="F:beta-1,3-galactosyl-O-glycosyl-glycoprotein beta-1,3-N-acetylglucosaminyltransferase activity"/>
    <property type="evidence" value="ECO:0007669"/>
    <property type="project" value="TreeGrafter"/>
</dbReference>
<keyword evidence="16" id="KW-1185">Reference proteome</keyword>
<gene>
    <name evidence="15" type="ORF">C7M84_020391</name>
</gene>
<feature type="region of interest" description="Disordered" evidence="14">
    <location>
        <begin position="343"/>
        <end position="378"/>
    </location>
</feature>
<evidence type="ECO:0000256" key="5">
    <source>
        <dbReference type="ARBA" id="ARBA00022679"/>
    </source>
</evidence>
<dbReference type="InterPro" id="IPR029044">
    <property type="entry name" value="Nucleotide-diphossugar_trans"/>
</dbReference>
<reference evidence="15 16" key="1">
    <citation type="submission" date="2018-04" db="EMBL/GenBank/DDBJ databases">
        <authorList>
            <person name="Zhang X."/>
            <person name="Yuan J."/>
            <person name="Li F."/>
            <person name="Xiang J."/>
        </authorList>
    </citation>
    <scope>NUCLEOTIDE SEQUENCE [LARGE SCALE GENOMIC DNA]</scope>
    <source>
        <tissue evidence="15">Muscle</tissue>
    </source>
</reference>
<evidence type="ECO:0000256" key="13">
    <source>
        <dbReference type="RuleBase" id="RU368119"/>
    </source>
</evidence>
<dbReference type="GO" id="GO:0003827">
    <property type="term" value="F:alpha-1,3-mannosylglycoprotein 2-beta-N-acetylglucosaminyltransferase activity"/>
    <property type="evidence" value="ECO:0007669"/>
    <property type="project" value="UniProtKB-UniRule"/>
</dbReference>
<reference evidence="15 16" key="2">
    <citation type="submission" date="2019-01" db="EMBL/GenBank/DDBJ databases">
        <title>The decoding of complex shrimp genome reveals the adaptation for benthos swimmer, frequently molting mechanism and breeding impact on genome.</title>
        <authorList>
            <person name="Sun Y."/>
            <person name="Gao Y."/>
            <person name="Yu Y."/>
        </authorList>
    </citation>
    <scope>NUCLEOTIDE SEQUENCE [LARGE SCALE GENOMIC DNA]</scope>
    <source>
        <tissue evidence="15">Muscle</tissue>
    </source>
</reference>
<dbReference type="PANTHER" id="PTHR46396">
    <property type="entry name" value="PROTEIN O-LINKED-MANNOSE BETA-1,2-N-ACETYLGLUCOSAMINYLTRANSFERASE 1"/>
    <property type="match status" value="1"/>
</dbReference>
<dbReference type="GO" id="GO:0016266">
    <property type="term" value="P:protein O-linked glycosylation via N-acetyl-galactosamine"/>
    <property type="evidence" value="ECO:0007669"/>
    <property type="project" value="TreeGrafter"/>
</dbReference>
<dbReference type="EC" id="2.4.1.101" evidence="13"/>
<dbReference type="InterPro" id="IPR004139">
    <property type="entry name" value="Glyco_trans_13"/>
</dbReference>
<dbReference type="SUPFAM" id="SSF53448">
    <property type="entry name" value="Nucleotide-diphospho-sugar transferases"/>
    <property type="match status" value="1"/>
</dbReference>
<dbReference type="AlphaFoldDB" id="A0A3R7SHS6"/>
<comment type="function">
    <text evidence="13">Initiates complex N-linked carbohydrate formation. Essential for the conversion of high-mannose to hybrid and complex N-glycans.</text>
</comment>
<keyword evidence="11" id="KW-0472">Membrane</keyword>
<dbReference type="Gene3D" id="3.90.550.10">
    <property type="entry name" value="Spore Coat Polysaccharide Biosynthesis Protein SpsA, Chain A"/>
    <property type="match status" value="1"/>
</dbReference>
<dbReference type="PANTHER" id="PTHR46396:SF2">
    <property type="entry name" value="ILEI_PANDER DOMAIN-CONTAINING PROTEIN"/>
    <property type="match status" value="1"/>
</dbReference>
<dbReference type="GO" id="GO:0030145">
    <property type="term" value="F:manganese ion binding"/>
    <property type="evidence" value="ECO:0007669"/>
    <property type="project" value="UniProtKB-UniRule"/>
</dbReference>
<keyword evidence="10 13" id="KW-0333">Golgi apparatus</keyword>
<evidence type="ECO:0000256" key="8">
    <source>
        <dbReference type="ARBA" id="ARBA00022968"/>
    </source>
</evidence>
<evidence type="ECO:0000256" key="2">
    <source>
        <dbReference type="ARBA" id="ARBA00004922"/>
    </source>
</evidence>
<evidence type="ECO:0000256" key="12">
    <source>
        <dbReference type="ARBA" id="ARBA00023211"/>
    </source>
</evidence>
<keyword evidence="9" id="KW-1133">Transmembrane helix</keyword>
<keyword evidence="7 13" id="KW-0479">Metal-binding</keyword>
<evidence type="ECO:0000256" key="10">
    <source>
        <dbReference type="ARBA" id="ARBA00023034"/>
    </source>
</evidence>
<comment type="similarity">
    <text evidence="3 13">Belongs to the glycosyltransferase 13 family.</text>
</comment>
<evidence type="ECO:0000313" key="15">
    <source>
        <dbReference type="EMBL" id="ROT61794.1"/>
    </source>
</evidence>
<evidence type="ECO:0000256" key="9">
    <source>
        <dbReference type="ARBA" id="ARBA00022989"/>
    </source>
</evidence>
<comment type="caution">
    <text evidence="15">The sequence shown here is derived from an EMBL/GenBank/DDBJ whole genome shotgun (WGS) entry which is preliminary data.</text>
</comment>
<dbReference type="InterPro" id="IPR052463">
    <property type="entry name" value="O-linked_mannose_GnT"/>
</dbReference>
<comment type="catalytic activity">
    <reaction evidence="13">
        <text>N(4)-(alpha-D-Man-(1-&gt;3)-[alpha-D-Man-(1-&gt;3)-[alpha-D-Man-(1-&gt;6)]-alpha-D-Man-(1-&gt;6)]-beta-D-Man-(1-&gt;4)-beta-D-GlcNAc-(1-&gt;4)-beta-D-GlcNAc)-L-asparaginyl-[protein] (N-glucan mannose isomer 5A1,2) + UDP-N-acetyl-alpha-D-glucosamine = N(4)-{beta-D-GlcNAc-(1-&gt;2)-alpha-D-Man-(1-&gt;3)-[alpha-D-Man-(1-&gt;3)-[alpha-D-Man-(1-&gt;6)]-alpha-D-Man-(1-&gt;6)]-beta-D-Man-(1-&gt;4)-beta-D-GlcNAc-(1-&gt;4)-beta-D-GlcNAc}-L-asparaginyl-[protein] + UDP + H(+)</text>
        <dbReference type="Rhea" id="RHEA:11456"/>
        <dbReference type="Rhea" id="RHEA-COMP:14367"/>
        <dbReference type="Rhea" id="RHEA-COMP:14368"/>
        <dbReference type="ChEBI" id="CHEBI:15378"/>
        <dbReference type="ChEBI" id="CHEBI:57705"/>
        <dbReference type="ChEBI" id="CHEBI:58223"/>
        <dbReference type="ChEBI" id="CHEBI:59087"/>
        <dbReference type="ChEBI" id="CHEBI:60625"/>
        <dbReference type="EC" id="2.4.1.101"/>
    </reaction>
</comment>